<dbReference type="EMBL" id="JBHRYJ010000001">
    <property type="protein sequence ID" value="MFC3674018.1"/>
    <property type="molecule type" value="Genomic_DNA"/>
</dbReference>
<keyword evidence="4" id="KW-1185">Reference proteome</keyword>
<dbReference type="RefSeq" id="WP_379720193.1">
    <property type="nucleotide sequence ID" value="NZ_JBHRYJ010000001.1"/>
</dbReference>
<accession>A0ABV7VAA4</accession>
<dbReference type="Pfam" id="PF20434">
    <property type="entry name" value="BD-FAE"/>
    <property type="match status" value="1"/>
</dbReference>
<protein>
    <submittedName>
        <fullName evidence="3">Alpha/beta hydrolase</fullName>
    </submittedName>
</protein>
<proteinExistence type="predicted"/>
<organism evidence="3 4">
    <name type="scientific">Ferrovibrio xuzhouensis</name>
    <dbReference type="NCBI Taxonomy" id="1576914"/>
    <lineage>
        <taxon>Bacteria</taxon>
        <taxon>Pseudomonadati</taxon>
        <taxon>Pseudomonadota</taxon>
        <taxon>Alphaproteobacteria</taxon>
        <taxon>Rhodospirillales</taxon>
        <taxon>Rhodospirillaceae</taxon>
        <taxon>Ferrovibrio</taxon>
    </lineage>
</organism>
<feature type="domain" description="BD-FAE-like" evidence="2">
    <location>
        <begin position="62"/>
        <end position="167"/>
    </location>
</feature>
<dbReference type="InterPro" id="IPR029058">
    <property type="entry name" value="AB_hydrolase_fold"/>
</dbReference>
<evidence type="ECO:0000256" key="1">
    <source>
        <dbReference type="ARBA" id="ARBA00022801"/>
    </source>
</evidence>
<evidence type="ECO:0000313" key="3">
    <source>
        <dbReference type="EMBL" id="MFC3674018.1"/>
    </source>
</evidence>
<gene>
    <name evidence="3" type="ORF">ACFOOQ_00580</name>
</gene>
<comment type="caution">
    <text evidence="3">The sequence shown here is derived from an EMBL/GenBank/DDBJ whole genome shotgun (WGS) entry which is preliminary data.</text>
</comment>
<dbReference type="Gene3D" id="3.40.50.1820">
    <property type="entry name" value="alpha/beta hydrolase"/>
    <property type="match status" value="1"/>
</dbReference>
<evidence type="ECO:0000259" key="2">
    <source>
        <dbReference type="Pfam" id="PF20434"/>
    </source>
</evidence>
<sequence>MDRETLDRLYNNRAAVPTHAQDMERWATASAETRRRLAGRLDLPYGAHPREVFDLFTVPQPDRPLVVFIHGGYWQALDKSSFSFVAEGFAAETAGQVANVAVLGYPLAPEADMDRIVASVRRALVWLWREAAPLGFDRDRIYVTGHSAGGHLTAMAGLTDWAALDGAAPTDLVKGGLSVSGLYDLLPIRRCYLNDRLGMTDVTAIRNSPQMILPQWRGGLVTLVCAVGADETAAYHGQQHDFVTACAERGARVTGITAPQRHHFNIVDELAQPGSAIQAALAAMIQ</sequence>
<dbReference type="Proteomes" id="UP001595711">
    <property type="component" value="Unassembled WGS sequence"/>
</dbReference>
<dbReference type="PANTHER" id="PTHR48081:SF33">
    <property type="entry name" value="KYNURENINE FORMAMIDASE"/>
    <property type="match status" value="1"/>
</dbReference>
<name>A0ABV7VAA4_9PROT</name>
<dbReference type="GO" id="GO:0016787">
    <property type="term" value="F:hydrolase activity"/>
    <property type="evidence" value="ECO:0007669"/>
    <property type="project" value="UniProtKB-KW"/>
</dbReference>
<dbReference type="InterPro" id="IPR049492">
    <property type="entry name" value="BD-FAE-like_dom"/>
</dbReference>
<dbReference type="PANTHER" id="PTHR48081">
    <property type="entry name" value="AB HYDROLASE SUPERFAMILY PROTEIN C4A8.06C"/>
    <property type="match status" value="1"/>
</dbReference>
<reference evidence="4" key="1">
    <citation type="journal article" date="2019" name="Int. J. Syst. Evol. Microbiol.">
        <title>The Global Catalogue of Microorganisms (GCM) 10K type strain sequencing project: providing services to taxonomists for standard genome sequencing and annotation.</title>
        <authorList>
            <consortium name="The Broad Institute Genomics Platform"/>
            <consortium name="The Broad Institute Genome Sequencing Center for Infectious Disease"/>
            <person name="Wu L."/>
            <person name="Ma J."/>
        </authorList>
    </citation>
    <scope>NUCLEOTIDE SEQUENCE [LARGE SCALE GENOMIC DNA]</scope>
    <source>
        <strain evidence="4">KCTC 42182</strain>
    </source>
</reference>
<keyword evidence="1 3" id="KW-0378">Hydrolase</keyword>
<dbReference type="InterPro" id="IPR050300">
    <property type="entry name" value="GDXG_lipolytic_enzyme"/>
</dbReference>
<evidence type="ECO:0000313" key="4">
    <source>
        <dbReference type="Proteomes" id="UP001595711"/>
    </source>
</evidence>
<dbReference type="SUPFAM" id="SSF53474">
    <property type="entry name" value="alpha/beta-Hydrolases"/>
    <property type="match status" value="1"/>
</dbReference>